<evidence type="ECO:0000256" key="6">
    <source>
        <dbReference type="ARBA" id="ARBA00023306"/>
    </source>
</evidence>
<name>A0LPF4_SYNFM</name>
<evidence type="ECO:0000256" key="3">
    <source>
        <dbReference type="ARBA" id="ARBA00022490"/>
    </source>
</evidence>
<keyword evidence="3" id="KW-0963">Cytoplasm</keyword>
<dbReference type="eggNOG" id="COG3599">
    <property type="taxonomic scope" value="Bacteria"/>
</dbReference>
<feature type="coiled-coil region" evidence="7">
    <location>
        <begin position="29"/>
        <end position="70"/>
    </location>
</feature>
<reference evidence="8 9" key="1">
    <citation type="submission" date="2006-10" db="EMBL/GenBank/DDBJ databases">
        <title>Complete sequence of Syntrophobacter fumaroxidans MPOB.</title>
        <authorList>
            <consortium name="US DOE Joint Genome Institute"/>
            <person name="Copeland A."/>
            <person name="Lucas S."/>
            <person name="Lapidus A."/>
            <person name="Barry K."/>
            <person name="Detter J.C."/>
            <person name="Glavina del Rio T."/>
            <person name="Hammon N."/>
            <person name="Israni S."/>
            <person name="Pitluck S."/>
            <person name="Goltsman E.G."/>
            <person name="Martinez M."/>
            <person name="Schmutz J."/>
            <person name="Larimer F."/>
            <person name="Land M."/>
            <person name="Hauser L."/>
            <person name="Kyrpides N."/>
            <person name="Kim E."/>
            <person name="Boone D.R."/>
            <person name="Brockman F."/>
            <person name="Culley D."/>
            <person name="Ferry J."/>
            <person name="Gunsalus R."/>
            <person name="McInerney M.J."/>
            <person name="Morrison M."/>
            <person name="Plugge C."/>
            <person name="Rohlin L."/>
            <person name="Scholten J."/>
            <person name="Sieber J."/>
            <person name="Stams A.J.M."/>
            <person name="Worm P."/>
            <person name="Henstra A.M."/>
            <person name="Richardson P."/>
        </authorList>
    </citation>
    <scope>NUCLEOTIDE SEQUENCE [LARGE SCALE GENOMIC DNA]</scope>
    <source>
        <strain evidence="9">DSM 10017 / MPOB</strain>
    </source>
</reference>
<dbReference type="PANTHER" id="PTHR35794:SF2">
    <property type="entry name" value="CELL DIVISION PROTEIN DIVIVA"/>
    <property type="match status" value="1"/>
</dbReference>
<protein>
    <submittedName>
        <fullName evidence="8">DivIVA family protein</fullName>
    </submittedName>
</protein>
<dbReference type="PANTHER" id="PTHR35794">
    <property type="entry name" value="CELL DIVISION PROTEIN DIVIVA"/>
    <property type="match status" value="1"/>
</dbReference>
<accession>A0LPF4</accession>
<dbReference type="AlphaFoldDB" id="A0LPF4"/>
<dbReference type="STRING" id="335543.Sfum_3636"/>
<comment type="subcellular location">
    <subcellularLocation>
        <location evidence="1">Cytoplasm</location>
    </subcellularLocation>
</comment>
<gene>
    <name evidence="8" type="ordered locus">Sfum_3636</name>
</gene>
<keyword evidence="9" id="KW-1185">Reference proteome</keyword>
<dbReference type="Pfam" id="PF05103">
    <property type="entry name" value="DivIVA"/>
    <property type="match status" value="1"/>
</dbReference>
<organism evidence="8 9">
    <name type="scientific">Syntrophobacter fumaroxidans (strain DSM 10017 / MPOB)</name>
    <dbReference type="NCBI Taxonomy" id="335543"/>
    <lineage>
        <taxon>Bacteria</taxon>
        <taxon>Pseudomonadati</taxon>
        <taxon>Thermodesulfobacteriota</taxon>
        <taxon>Syntrophobacteria</taxon>
        <taxon>Syntrophobacterales</taxon>
        <taxon>Syntrophobacteraceae</taxon>
        <taxon>Syntrophobacter</taxon>
    </lineage>
</organism>
<keyword evidence="6" id="KW-0131">Cell cycle</keyword>
<dbReference type="EMBL" id="CP000478">
    <property type="protein sequence ID" value="ABK19306.1"/>
    <property type="molecule type" value="Genomic_DNA"/>
</dbReference>
<comment type="similarity">
    <text evidence="2">Belongs to the DivIVA family.</text>
</comment>
<proteinExistence type="inferred from homology"/>
<dbReference type="InterPro" id="IPR007793">
    <property type="entry name" value="DivIVA_fam"/>
</dbReference>
<dbReference type="Gene3D" id="6.10.250.660">
    <property type="match status" value="1"/>
</dbReference>
<dbReference type="RefSeq" id="WP_011700431.1">
    <property type="nucleotide sequence ID" value="NC_008554.1"/>
</dbReference>
<keyword evidence="4" id="KW-0132">Cell division</keyword>
<dbReference type="InParanoid" id="A0LPF4"/>
<dbReference type="GO" id="GO:0051301">
    <property type="term" value="P:cell division"/>
    <property type="evidence" value="ECO:0007669"/>
    <property type="project" value="UniProtKB-KW"/>
</dbReference>
<dbReference type="Proteomes" id="UP000001784">
    <property type="component" value="Chromosome"/>
</dbReference>
<keyword evidence="5 7" id="KW-0175">Coiled coil</keyword>
<dbReference type="InterPro" id="IPR019933">
    <property type="entry name" value="DivIVA_domain"/>
</dbReference>
<sequence length="152" mass="17782">MDSTSDDIRNKTFRSSWRGFDPKEVSAFIEQLTEEIKELKIENAGLKKTIQEHEKELKDYKDRENTIRNVLVNAHNTVEQMKTNAEKEARLILSEAELKAEKLVQDAQLRLGKVHEDIAELKRHRIQLESRLRATIEAYQQLLGMDKAEEHQ</sequence>
<evidence type="ECO:0000256" key="1">
    <source>
        <dbReference type="ARBA" id="ARBA00004496"/>
    </source>
</evidence>
<dbReference type="KEGG" id="sfu:Sfum_3636"/>
<dbReference type="NCBIfam" id="TIGR03544">
    <property type="entry name" value="DivI1A_domain"/>
    <property type="match status" value="1"/>
</dbReference>
<evidence type="ECO:0000256" key="2">
    <source>
        <dbReference type="ARBA" id="ARBA00009008"/>
    </source>
</evidence>
<evidence type="ECO:0000256" key="4">
    <source>
        <dbReference type="ARBA" id="ARBA00022618"/>
    </source>
</evidence>
<evidence type="ECO:0000256" key="5">
    <source>
        <dbReference type="ARBA" id="ARBA00023054"/>
    </source>
</evidence>
<evidence type="ECO:0000313" key="9">
    <source>
        <dbReference type="Proteomes" id="UP000001784"/>
    </source>
</evidence>
<dbReference type="HOGENOM" id="CLU_076854_2_0_7"/>
<evidence type="ECO:0000313" key="8">
    <source>
        <dbReference type="EMBL" id="ABK19306.1"/>
    </source>
</evidence>
<dbReference type="GO" id="GO:0005737">
    <property type="term" value="C:cytoplasm"/>
    <property type="evidence" value="ECO:0007669"/>
    <property type="project" value="UniProtKB-SubCell"/>
</dbReference>
<evidence type="ECO:0000256" key="7">
    <source>
        <dbReference type="SAM" id="Coils"/>
    </source>
</evidence>